<gene>
    <name evidence="1" type="ORF">NCTC10661_01530</name>
</gene>
<evidence type="ECO:0000313" key="1">
    <source>
        <dbReference type="EMBL" id="SPV16677.1"/>
    </source>
</evidence>
<sequence length="62" mass="6741">MKLTHVGLNPHVQPHGALNVNLSDGTNSISVQVQLESHHNAHSLTIQQIEDLAKHAAKHLIP</sequence>
<accession>A0AAE8T1U0</accession>
<dbReference type="AlphaFoldDB" id="A0AAE8T1U0"/>
<proteinExistence type="predicted"/>
<name>A0AAE8T1U0_BURCE</name>
<evidence type="ECO:0000313" key="2">
    <source>
        <dbReference type="Proteomes" id="UP000250416"/>
    </source>
</evidence>
<reference evidence="1 2" key="1">
    <citation type="submission" date="2018-06" db="EMBL/GenBank/DDBJ databases">
        <authorList>
            <consortium name="Pathogen Informatics"/>
            <person name="Doyle S."/>
        </authorList>
    </citation>
    <scope>NUCLEOTIDE SEQUENCE [LARGE SCALE GENOMIC DNA]</scope>
    <source>
        <strain evidence="1 2">NCTC10661</strain>
    </source>
</reference>
<dbReference type="Proteomes" id="UP000250416">
    <property type="component" value="Unassembled WGS sequence"/>
</dbReference>
<dbReference type="RefSeq" id="WP_124589010.1">
    <property type="nucleotide sequence ID" value="NZ_CADEUP010000002.1"/>
</dbReference>
<protein>
    <submittedName>
        <fullName evidence="1">Uncharacterized protein</fullName>
    </submittedName>
</protein>
<organism evidence="1 2">
    <name type="scientific">Burkholderia cepacia</name>
    <name type="common">Pseudomonas cepacia</name>
    <dbReference type="NCBI Taxonomy" id="292"/>
    <lineage>
        <taxon>Bacteria</taxon>
        <taxon>Pseudomonadati</taxon>
        <taxon>Pseudomonadota</taxon>
        <taxon>Betaproteobacteria</taxon>
        <taxon>Burkholderiales</taxon>
        <taxon>Burkholderiaceae</taxon>
        <taxon>Burkholderia</taxon>
        <taxon>Burkholderia cepacia complex</taxon>
    </lineage>
</organism>
<comment type="caution">
    <text evidence="1">The sequence shown here is derived from an EMBL/GenBank/DDBJ whole genome shotgun (WGS) entry which is preliminary data.</text>
</comment>
<dbReference type="EMBL" id="UARD01000006">
    <property type="protein sequence ID" value="SPV16677.1"/>
    <property type="molecule type" value="Genomic_DNA"/>
</dbReference>